<accession>A0ABN2CCA9</accession>
<protein>
    <submittedName>
        <fullName evidence="1">Lactate racemase domain-containing protein</fullName>
    </submittedName>
</protein>
<dbReference type="EMBL" id="BAAAOS010000006">
    <property type="protein sequence ID" value="GAA1555247.1"/>
    <property type="molecule type" value="Genomic_DNA"/>
</dbReference>
<name>A0ABN2CCA9_9ACTN</name>
<evidence type="ECO:0000313" key="2">
    <source>
        <dbReference type="Proteomes" id="UP001500393"/>
    </source>
</evidence>
<proteinExistence type="predicted"/>
<sequence length="483" mass="48930">MGAGPASPALRLVGAGWAGLALRGAAAGGRGAGESGAAAGGRGVGGSGAGWGPFEAVRGLRPDGVLPQVTPIRRLLSDVPTEPDPYAAAQAALAPLAGSVAPGARIAVTAGSRGIHDLVIVVRAAVDWLRSVGAEPFVVPAMGSHGGATAEGQREMLAGLGVTPESVGCPIEATMETVVLGTLPDGTPVHHDALAAKADGVLLVNRVKPHTDFHGPVESGLAKILAIGLGNHDGAAALHAGGIPLLGSAIEAAARMVVATGKILGGLAILENAHEKTAAVELVVAEGIAGSAENALLQRAGSLMARLPFDSLDVLVVDEMGKDKSGTGMDTNVLGRCWVYGIPEFESPSIAAVSVHRLSEASHGNASGLGLADVIPARLLEQIDLRTSYVNALTSGAGGARRSRLPMVLEDDEAAVLGAVTMSGRRDWSDLRLARIRDTLSPNELMVTPALLAEASERFDLEITGTARNLTDATGSLTSWGER</sequence>
<reference evidence="1 2" key="1">
    <citation type="journal article" date="2019" name="Int. J. Syst. Evol. Microbiol.">
        <title>The Global Catalogue of Microorganisms (GCM) 10K type strain sequencing project: providing services to taxonomists for standard genome sequencing and annotation.</title>
        <authorList>
            <consortium name="The Broad Institute Genomics Platform"/>
            <consortium name="The Broad Institute Genome Sequencing Center for Infectious Disease"/>
            <person name="Wu L."/>
            <person name="Ma J."/>
        </authorList>
    </citation>
    <scope>NUCLEOTIDE SEQUENCE [LARGE SCALE GENOMIC DNA]</scope>
    <source>
        <strain evidence="1 2">JCM 14969</strain>
    </source>
</reference>
<dbReference type="Proteomes" id="UP001500393">
    <property type="component" value="Unassembled WGS sequence"/>
</dbReference>
<organism evidence="1 2">
    <name type="scientific">Kribbella sancticallisti</name>
    <dbReference type="NCBI Taxonomy" id="460087"/>
    <lineage>
        <taxon>Bacteria</taxon>
        <taxon>Bacillati</taxon>
        <taxon>Actinomycetota</taxon>
        <taxon>Actinomycetes</taxon>
        <taxon>Propionibacteriales</taxon>
        <taxon>Kribbellaceae</taxon>
        <taxon>Kribbella</taxon>
    </lineage>
</organism>
<dbReference type="Gene3D" id="3.40.50.11440">
    <property type="match status" value="1"/>
</dbReference>
<keyword evidence="2" id="KW-1185">Reference proteome</keyword>
<comment type="caution">
    <text evidence="1">The sequence shown here is derived from an EMBL/GenBank/DDBJ whole genome shotgun (WGS) entry which is preliminary data.</text>
</comment>
<gene>
    <name evidence="1" type="ORF">GCM10009789_05860</name>
</gene>
<dbReference type="RefSeq" id="WP_344209399.1">
    <property type="nucleotide sequence ID" value="NZ_BAAAOS010000006.1"/>
</dbReference>
<evidence type="ECO:0000313" key="1">
    <source>
        <dbReference type="EMBL" id="GAA1555247.1"/>
    </source>
</evidence>